<feature type="compositionally biased region" description="Basic and acidic residues" evidence="1">
    <location>
        <begin position="244"/>
        <end position="257"/>
    </location>
</feature>
<dbReference type="EMBL" id="JARQBJ010000002">
    <property type="protein sequence ID" value="MDT2809738.1"/>
    <property type="molecule type" value="Genomic_DNA"/>
</dbReference>
<feature type="transmembrane region" description="Helical" evidence="2">
    <location>
        <begin position="203"/>
        <end position="221"/>
    </location>
</feature>
<keyword evidence="2" id="KW-0812">Transmembrane</keyword>
<dbReference type="InterPro" id="IPR014509">
    <property type="entry name" value="YjdF-like"/>
</dbReference>
<dbReference type="Pfam" id="PF09997">
    <property type="entry name" value="DUF2238"/>
    <property type="match status" value="1"/>
</dbReference>
<protein>
    <submittedName>
        <fullName evidence="3">Uncharacterized protein</fullName>
    </submittedName>
</protein>
<accession>A0AAW8U186</accession>
<feature type="transmembrane region" description="Helical" evidence="2">
    <location>
        <begin position="147"/>
        <end position="167"/>
    </location>
</feature>
<comment type="caution">
    <text evidence="3">The sequence shown here is derived from an EMBL/GenBank/DDBJ whole genome shotgun (WGS) entry which is preliminary data.</text>
</comment>
<name>A0AAW8U186_9ENTE</name>
<evidence type="ECO:0000256" key="2">
    <source>
        <dbReference type="SAM" id="Phobius"/>
    </source>
</evidence>
<feature type="transmembrane region" description="Helical" evidence="2">
    <location>
        <begin position="82"/>
        <end position="99"/>
    </location>
</feature>
<feature type="transmembrane region" description="Helical" evidence="2">
    <location>
        <begin position="53"/>
        <end position="70"/>
    </location>
</feature>
<feature type="transmembrane region" description="Helical" evidence="2">
    <location>
        <begin position="114"/>
        <end position="135"/>
    </location>
</feature>
<keyword evidence="2" id="KW-0472">Membrane</keyword>
<gene>
    <name evidence="3" type="ORF">P7H43_04520</name>
</gene>
<evidence type="ECO:0000256" key="1">
    <source>
        <dbReference type="SAM" id="MobiDB-lite"/>
    </source>
</evidence>
<evidence type="ECO:0000313" key="4">
    <source>
        <dbReference type="Proteomes" id="UP001256711"/>
    </source>
</evidence>
<proteinExistence type="predicted"/>
<dbReference type="RefSeq" id="WP_118339836.1">
    <property type="nucleotide sequence ID" value="NZ_CABJBY010000002.1"/>
</dbReference>
<reference evidence="3" key="1">
    <citation type="submission" date="2023-03" db="EMBL/GenBank/DDBJ databases">
        <authorList>
            <person name="Shen W."/>
            <person name="Cai J."/>
        </authorList>
    </citation>
    <scope>NUCLEOTIDE SEQUENCE</scope>
    <source>
        <strain evidence="3">B226-2</strain>
    </source>
</reference>
<keyword evidence="2" id="KW-1133">Transmembrane helix</keyword>
<feature type="region of interest" description="Disordered" evidence="1">
    <location>
        <begin position="235"/>
        <end position="257"/>
    </location>
</feature>
<dbReference type="AlphaFoldDB" id="A0AAW8U186"/>
<organism evidence="3 4">
    <name type="scientific">Enterococcus asini</name>
    <dbReference type="NCBI Taxonomy" id="57732"/>
    <lineage>
        <taxon>Bacteria</taxon>
        <taxon>Bacillati</taxon>
        <taxon>Bacillota</taxon>
        <taxon>Bacilli</taxon>
        <taxon>Lactobacillales</taxon>
        <taxon>Enterococcaceae</taxon>
        <taxon>Enterococcus</taxon>
    </lineage>
</organism>
<evidence type="ECO:0000313" key="3">
    <source>
        <dbReference type="EMBL" id="MDT2809738.1"/>
    </source>
</evidence>
<dbReference type="Proteomes" id="UP001256711">
    <property type="component" value="Unassembled WGS sequence"/>
</dbReference>
<sequence>MKNKLKLAKRKRILFFVIFVLLAASVVYATVMFIQAPSGVSTKESELVKSDYVLMILQCLVGMVVIFLPAQAEQHYGIDIPDMMEMIYFIFLFCAIYLGEVQNFYYRVPFWDTILHGFSAIMLAALGFFLVDFMNRSKTLHLRLKPFFVSFFAFCFATTCGVVWEIYEFTADQILGTNMQKFMTAEGVVLSGHQALGDTMKDIIVDVVCALAIVILGYWNLKRLEKRPMGPKPELALETSQLSHNEKTVEANHQEKS</sequence>